<evidence type="ECO:0000313" key="1">
    <source>
        <dbReference type="EMBL" id="GHI68865.1"/>
    </source>
</evidence>
<dbReference type="RefSeq" id="WP_189748190.1">
    <property type="nucleotide sequence ID" value="NZ_BMRL01000038.1"/>
</dbReference>
<dbReference type="GeneID" id="95587197"/>
<name>A0ABQ3SM12_9ACTN</name>
<comment type="caution">
    <text evidence="1">The sequence shown here is derived from an EMBL/GenBank/DDBJ whole genome shotgun (WGS) entry which is preliminary data.</text>
</comment>
<protein>
    <submittedName>
        <fullName evidence="1">Uncharacterized protein</fullName>
    </submittedName>
</protein>
<organism evidence="1 2">
    <name type="scientific">Streptomyces nojiriensis</name>
    <dbReference type="NCBI Taxonomy" id="66374"/>
    <lineage>
        <taxon>Bacteria</taxon>
        <taxon>Bacillati</taxon>
        <taxon>Actinomycetota</taxon>
        <taxon>Actinomycetes</taxon>
        <taxon>Kitasatosporales</taxon>
        <taxon>Streptomycetaceae</taxon>
        <taxon>Streptomyces</taxon>
    </lineage>
</organism>
<evidence type="ECO:0000313" key="2">
    <source>
        <dbReference type="Proteomes" id="UP000613974"/>
    </source>
</evidence>
<keyword evidence="2" id="KW-1185">Reference proteome</keyword>
<dbReference type="Pfam" id="PF19730">
    <property type="entry name" value="DUF6221"/>
    <property type="match status" value="1"/>
</dbReference>
<gene>
    <name evidence="1" type="ORF">Snoj_27830</name>
</gene>
<sequence length="130" mass="14141">MTSSDGPVPAGTWIAFLRARVDDERSLAQAATAASGWWEPSGPGIAVDGRILTKVFTGHGAAADHDVALHLACQQPVRVLDDLDAKERLLELCERQRDRLDAGLLAVLVQFAEPFRDHPEHPDQSPVEEP</sequence>
<reference evidence="2" key="1">
    <citation type="submission" date="2023-07" db="EMBL/GenBank/DDBJ databases">
        <title>Whole genome shotgun sequence of Streptomyces nojiriensis NBRC 13794.</title>
        <authorList>
            <person name="Komaki H."/>
            <person name="Tamura T."/>
        </authorList>
    </citation>
    <scope>NUCLEOTIDE SEQUENCE [LARGE SCALE GENOMIC DNA]</scope>
    <source>
        <strain evidence="2">NBRC 13794</strain>
    </source>
</reference>
<proteinExistence type="predicted"/>
<dbReference type="InterPro" id="IPR046193">
    <property type="entry name" value="DUF6221"/>
</dbReference>
<dbReference type="EMBL" id="BNEC01000005">
    <property type="protein sequence ID" value="GHI68865.1"/>
    <property type="molecule type" value="Genomic_DNA"/>
</dbReference>
<dbReference type="Proteomes" id="UP000613974">
    <property type="component" value="Unassembled WGS sequence"/>
</dbReference>
<accession>A0ABQ3SM12</accession>